<name>A0A1M5H9C0_9ACTN</name>
<protein>
    <submittedName>
        <fullName evidence="2">Uncharacterized protein</fullName>
    </submittedName>
</protein>
<gene>
    <name evidence="2" type="ORF">SAMN05443575_1441</name>
</gene>
<evidence type="ECO:0000313" key="2">
    <source>
        <dbReference type="EMBL" id="SHG12590.1"/>
    </source>
</evidence>
<dbReference type="EMBL" id="FQVU01000002">
    <property type="protein sequence ID" value="SHG12590.1"/>
    <property type="molecule type" value="Genomic_DNA"/>
</dbReference>
<organism evidence="2 3">
    <name type="scientific">Jatrophihabitans endophyticus</name>
    <dbReference type="NCBI Taxonomy" id="1206085"/>
    <lineage>
        <taxon>Bacteria</taxon>
        <taxon>Bacillati</taxon>
        <taxon>Actinomycetota</taxon>
        <taxon>Actinomycetes</taxon>
        <taxon>Jatrophihabitantales</taxon>
        <taxon>Jatrophihabitantaceae</taxon>
        <taxon>Jatrophihabitans</taxon>
    </lineage>
</organism>
<feature type="region of interest" description="Disordered" evidence="1">
    <location>
        <begin position="84"/>
        <end position="106"/>
    </location>
</feature>
<dbReference type="OrthoDB" id="3698583at2"/>
<dbReference type="Proteomes" id="UP000186132">
    <property type="component" value="Unassembled WGS sequence"/>
</dbReference>
<dbReference type="AlphaFoldDB" id="A0A1M5H9C0"/>
<accession>A0A1M5H9C0</accession>
<keyword evidence="3" id="KW-1185">Reference proteome</keyword>
<proteinExistence type="predicted"/>
<sequence>MSMKISFSEVQAAQKVVADGVEQMNQLTRQILAQAGASQAAMQAPAGQVTSETFGDLGGGGKALAETLTQLHNDLNTLQQVAAEGSDEATRQAQAGAVNSPIAAQM</sequence>
<dbReference type="RefSeq" id="WP_073388084.1">
    <property type="nucleotide sequence ID" value="NZ_FQVU01000002.1"/>
</dbReference>
<reference evidence="2 3" key="1">
    <citation type="submission" date="2016-11" db="EMBL/GenBank/DDBJ databases">
        <authorList>
            <person name="Jaros S."/>
            <person name="Januszkiewicz K."/>
            <person name="Wedrychowicz H."/>
        </authorList>
    </citation>
    <scope>NUCLEOTIDE SEQUENCE [LARGE SCALE GENOMIC DNA]</scope>
    <source>
        <strain evidence="2 3">DSM 45627</strain>
    </source>
</reference>
<dbReference type="STRING" id="1206085.SAMN05443575_1441"/>
<evidence type="ECO:0000256" key="1">
    <source>
        <dbReference type="SAM" id="MobiDB-lite"/>
    </source>
</evidence>
<evidence type="ECO:0000313" key="3">
    <source>
        <dbReference type="Proteomes" id="UP000186132"/>
    </source>
</evidence>